<dbReference type="Proteomes" id="UP000199766">
    <property type="component" value="Unassembled WGS sequence"/>
</dbReference>
<protein>
    <submittedName>
        <fullName evidence="1">Uncharacterized protein</fullName>
    </submittedName>
</protein>
<name>A0A1H9EDH8_9BURK</name>
<proteinExistence type="predicted"/>
<keyword evidence="2" id="KW-1185">Reference proteome</keyword>
<dbReference type="OrthoDB" id="5625257at2"/>
<sequence length="83" mass="9447">MQHFKPYENESEVIRIGNLEVENRVDRVVLMGDLVLTKDKAGLELAKELQILAARVVKVLEKQKKLPDTVQVKPPVVVENPFI</sequence>
<evidence type="ECO:0000313" key="1">
    <source>
        <dbReference type="EMBL" id="SEQ23770.1"/>
    </source>
</evidence>
<dbReference type="AlphaFoldDB" id="A0A1H9EDH8"/>
<organism evidence="1 2">
    <name type="scientific">Giesbergeria anulus</name>
    <dbReference type="NCBI Taxonomy" id="180197"/>
    <lineage>
        <taxon>Bacteria</taxon>
        <taxon>Pseudomonadati</taxon>
        <taxon>Pseudomonadota</taxon>
        <taxon>Betaproteobacteria</taxon>
        <taxon>Burkholderiales</taxon>
        <taxon>Comamonadaceae</taxon>
        <taxon>Giesbergeria</taxon>
    </lineage>
</organism>
<dbReference type="RefSeq" id="WP_091451574.1">
    <property type="nucleotide sequence ID" value="NZ_FOGD01000001.1"/>
</dbReference>
<dbReference type="STRING" id="180197.SAMN02982919_00272"/>
<reference evidence="1 2" key="1">
    <citation type="submission" date="2016-10" db="EMBL/GenBank/DDBJ databases">
        <authorList>
            <person name="de Groot N.N."/>
        </authorList>
    </citation>
    <scope>NUCLEOTIDE SEQUENCE [LARGE SCALE GENOMIC DNA]</scope>
    <source>
        <strain evidence="1 2">ATCC 35958</strain>
    </source>
</reference>
<gene>
    <name evidence="1" type="ORF">SAMN02982919_00272</name>
</gene>
<accession>A0A1H9EDH8</accession>
<dbReference type="EMBL" id="FOGD01000001">
    <property type="protein sequence ID" value="SEQ23770.1"/>
    <property type="molecule type" value="Genomic_DNA"/>
</dbReference>
<evidence type="ECO:0000313" key="2">
    <source>
        <dbReference type="Proteomes" id="UP000199766"/>
    </source>
</evidence>